<organism evidence="1 2">
    <name type="scientific">Adineta ricciae</name>
    <name type="common">Rotifer</name>
    <dbReference type="NCBI Taxonomy" id="249248"/>
    <lineage>
        <taxon>Eukaryota</taxon>
        <taxon>Metazoa</taxon>
        <taxon>Spiralia</taxon>
        <taxon>Gnathifera</taxon>
        <taxon>Rotifera</taxon>
        <taxon>Eurotatoria</taxon>
        <taxon>Bdelloidea</taxon>
        <taxon>Adinetida</taxon>
        <taxon>Adinetidae</taxon>
        <taxon>Adineta</taxon>
    </lineage>
</organism>
<evidence type="ECO:0000313" key="1">
    <source>
        <dbReference type="EMBL" id="CAF1653209.1"/>
    </source>
</evidence>
<proteinExistence type="predicted"/>
<name>A0A816EVQ7_ADIRI</name>
<accession>A0A816EVQ7</accession>
<dbReference type="AlphaFoldDB" id="A0A816EVQ7"/>
<reference evidence="1" key="1">
    <citation type="submission" date="2021-02" db="EMBL/GenBank/DDBJ databases">
        <authorList>
            <person name="Nowell W R."/>
        </authorList>
    </citation>
    <scope>NUCLEOTIDE SEQUENCE</scope>
</reference>
<keyword evidence="2" id="KW-1185">Reference proteome</keyword>
<sequence length="134" mass="14998">MASGAAGSTNGPKKRNAFLSHFLSTRNLSIFRNKTSTTTSNHTLPITKESQHYKSQLNINTQSTPVPMCIGRGWLKKRMKRPVSLDLDLVKTLAQHSPINPSDESVEEYQQALNDLGTIMDRSPVFVYLSLHRT</sequence>
<gene>
    <name evidence="1" type="ORF">XAT740_LOCUS55406</name>
</gene>
<evidence type="ECO:0000313" key="2">
    <source>
        <dbReference type="Proteomes" id="UP000663828"/>
    </source>
</evidence>
<dbReference type="Proteomes" id="UP000663828">
    <property type="component" value="Unassembled WGS sequence"/>
</dbReference>
<protein>
    <submittedName>
        <fullName evidence="1">Uncharacterized protein</fullName>
    </submittedName>
</protein>
<comment type="caution">
    <text evidence="1">The sequence shown here is derived from an EMBL/GenBank/DDBJ whole genome shotgun (WGS) entry which is preliminary data.</text>
</comment>
<dbReference type="EMBL" id="CAJNOR010010359">
    <property type="protein sequence ID" value="CAF1653209.1"/>
    <property type="molecule type" value="Genomic_DNA"/>
</dbReference>